<feature type="domain" description="UspA" evidence="2">
    <location>
        <begin position="2"/>
        <end position="137"/>
    </location>
</feature>
<name>A0ABV3HTQ1_9ACTN</name>
<dbReference type="InterPro" id="IPR014729">
    <property type="entry name" value="Rossmann-like_a/b/a_fold"/>
</dbReference>
<gene>
    <name evidence="3" type="ORF">AB0K36_14415</name>
</gene>
<dbReference type="RefSeq" id="WP_364593123.1">
    <property type="nucleotide sequence ID" value="NZ_JBFAQK010000016.1"/>
</dbReference>
<evidence type="ECO:0000256" key="1">
    <source>
        <dbReference type="ARBA" id="ARBA00008791"/>
    </source>
</evidence>
<evidence type="ECO:0000313" key="3">
    <source>
        <dbReference type="EMBL" id="MEV4681960.1"/>
    </source>
</evidence>
<accession>A0ABV3HTQ1</accession>
<evidence type="ECO:0000313" key="4">
    <source>
        <dbReference type="Proteomes" id="UP001552521"/>
    </source>
</evidence>
<dbReference type="Gene3D" id="3.40.50.620">
    <property type="entry name" value="HUPs"/>
    <property type="match status" value="2"/>
</dbReference>
<dbReference type="SUPFAM" id="SSF52402">
    <property type="entry name" value="Adenine nucleotide alpha hydrolases-like"/>
    <property type="match status" value="2"/>
</dbReference>
<comment type="caution">
    <text evidence="3">The sequence shown here is derived from an EMBL/GenBank/DDBJ whole genome shotgun (WGS) entry which is preliminary data.</text>
</comment>
<reference evidence="3 4" key="1">
    <citation type="submission" date="2024-06" db="EMBL/GenBank/DDBJ databases">
        <title>The Natural Products Discovery Center: Release of the First 8490 Sequenced Strains for Exploring Actinobacteria Biosynthetic Diversity.</title>
        <authorList>
            <person name="Kalkreuter E."/>
            <person name="Kautsar S.A."/>
            <person name="Yang D."/>
            <person name="Bader C.D."/>
            <person name="Teijaro C.N."/>
            <person name="Fluegel L."/>
            <person name="Davis C.M."/>
            <person name="Simpson J.R."/>
            <person name="Lauterbach L."/>
            <person name="Steele A.D."/>
            <person name="Gui C."/>
            <person name="Meng S."/>
            <person name="Li G."/>
            <person name="Viehrig K."/>
            <person name="Ye F."/>
            <person name="Su P."/>
            <person name="Kiefer A.F."/>
            <person name="Nichols A."/>
            <person name="Cepeda A.J."/>
            <person name="Yan W."/>
            <person name="Fan B."/>
            <person name="Jiang Y."/>
            <person name="Adhikari A."/>
            <person name="Zheng C.-J."/>
            <person name="Schuster L."/>
            <person name="Cowan T.M."/>
            <person name="Smanski M.J."/>
            <person name="Chevrette M.G."/>
            <person name="De Carvalho L.P.S."/>
            <person name="Shen B."/>
        </authorList>
    </citation>
    <scope>NUCLEOTIDE SEQUENCE [LARGE SCALE GENOMIC DNA]</scope>
    <source>
        <strain evidence="3 4">NPDC049344</strain>
    </source>
</reference>
<proteinExistence type="inferred from homology"/>
<keyword evidence="4" id="KW-1185">Reference proteome</keyword>
<dbReference type="InterPro" id="IPR006015">
    <property type="entry name" value="Universal_stress_UspA"/>
</dbReference>
<sequence length="295" mass="32105">MQRPVIAGVDGSSDSLIAAGWAAGEARRQGAPLVLLHGHVPQPGFYRVLAGDIEHERRTARRLLDDALAWVREHFDDVEVSADLVVQPEAELLVERGRDAQMIVLGSRRPGPVTGFFLGSVGLRVLGRAVCPVVMIRGGTAGRRPRDGEIVAGVPREEEAEAVLDFAFRAAAARGVPLRAARAWNLPAMFTYEPELVRRADEHGGLEEVHRHDLAELLAPWRERYPQVTVVEHVQPGPTAEMLVSLAAAAQLLVVGRRAEPRSRYVGHVAHATLHFADAPIALVPHPTETRATDT</sequence>
<dbReference type="PRINTS" id="PR01438">
    <property type="entry name" value="UNVRSLSTRESS"/>
</dbReference>
<dbReference type="Proteomes" id="UP001552521">
    <property type="component" value="Unassembled WGS sequence"/>
</dbReference>
<dbReference type="Pfam" id="PF00582">
    <property type="entry name" value="Usp"/>
    <property type="match status" value="2"/>
</dbReference>
<organism evidence="3 4">
    <name type="scientific">Streptomyces kurssanovii</name>
    <dbReference type="NCBI Taxonomy" id="67312"/>
    <lineage>
        <taxon>Bacteria</taxon>
        <taxon>Bacillati</taxon>
        <taxon>Actinomycetota</taxon>
        <taxon>Actinomycetes</taxon>
        <taxon>Kitasatosporales</taxon>
        <taxon>Streptomycetaceae</taxon>
        <taxon>Streptomyces</taxon>
    </lineage>
</organism>
<dbReference type="InterPro" id="IPR006016">
    <property type="entry name" value="UspA"/>
</dbReference>
<feature type="domain" description="UspA" evidence="2">
    <location>
        <begin position="150"/>
        <end position="285"/>
    </location>
</feature>
<evidence type="ECO:0000259" key="2">
    <source>
        <dbReference type="Pfam" id="PF00582"/>
    </source>
</evidence>
<dbReference type="PANTHER" id="PTHR46268">
    <property type="entry name" value="STRESS RESPONSE PROTEIN NHAX"/>
    <property type="match status" value="1"/>
</dbReference>
<dbReference type="EMBL" id="JBFAQK010000016">
    <property type="protein sequence ID" value="MEV4681960.1"/>
    <property type="molecule type" value="Genomic_DNA"/>
</dbReference>
<comment type="similarity">
    <text evidence="1">Belongs to the universal stress protein A family.</text>
</comment>
<dbReference type="PANTHER" id="PTHR46268:SF6">
    <property type="entry name" value="UNIVERSAL STRESS PROTEIN UP12"/>
    <property type="match status" value="1"/>
</dbReference>
<protein>
    <submittedName>
        <fullName evidence="3">Universal stress protein</fullName>
    </submittedName>
</protein>